<comment type="similarity">
    <text evidence="1">Belongs to the protein-tyrosine phosphatase family. Non-receptor class dual specificity subfamily.</text>
</comment>
<dbReference type="InterPro" id="IPR000387">
    <property type="entry name" value="Tyr_Pase_dom"/>
</dbReference>
<feature type="region of interest" description="Disordered" evidence="5">
    <location>
        <begin position="252"/>
        <end position="359"/>
    </location>
</feature>
<dbReference type="Proteomes" id="UP000765509">
    <property type="component" value="Unassembled WGS sequence"/>
</dbReference>
<dbReference type="InterPro" id="IPR000340">
    <property type="entry name" value="Dual-sp_phosphatase_cat-dom"/>
</dbReference>
<proteinExistence type="inferred from homology"/>
<dbReference type="PANTHER" id="PTHR10159:SF519">
    <property type="entry name" value="DUAL SPECIFICITY PROTEIN PHOSPHATASE MPK3"/>
    <property type="match status" value="1"/>
</dbReference>
<dbReference type="EMBL" id="AVOT02011277">
    <property type="protein sequence ID" value="MBW0491825.1"/>
    <property type="molecule type" value="Genomic_DNA"/>
</dbReference>
<keyword evidence="3" id="KW-0378">Hydrolase</keyword>
<organism evidence="8 9">
    <name type="scientific">Austropuccinia psidii MF-1</name>
    <dbReference type="NCBI Taxonomy" id="1389203"/>
    <lineage>
        <taxon>Eukaryota</taxon>
        <taxon>Fungi</taxon>
        <taxon>Dikarya</taxon>
        <taxon>Basidiomycota</taxon>
        <taxon>Pucciniomycotina</taxon>
        <taxon>Pucciniomycetes</taxon>
        <taxon>Pucciniales</taxon>
        <taxon>Sphaerophragmiaceae</taxon>
        <taxon>Austropuccinia</taxon>
    </lineage>
</organism>
<dbReference type="SUPFAM" id="SSF52799">
    <property type="entry name" value="(Phosphotyrosine protein) phosphatases II"/>
    <property type="match status" value="1"/>
</dbReference>
<gene>
    <name evidence="8" type="ORF">O181_031540</name>
</gene>
<feature type="compositionally biased region" description="Basic residues" evidence="5">
    <location>
        <begin position="260"/>
        <end position="271"/>
    </location>
</feature>
<evidence type="ECO:0000256" key="2">
    <source>
        <dbReference type="ARBA" id="ARBA00013064"/>
    </source>
</evidence>
<dbReference type="PROSITE" id="PS50054">
    <property type="entry name" value="TYR_PHOSPHATASE_DUAL"/>
    <property type="match status" value="1"/>
</dbReference>
<dbReference type="GO" id="GO:0033550">
    <property type="term" value="F:MAP kinase tyrosine phosphatase activity"/>
    <property type="evidence" value="ECO:0007669"/>
    <property type="project" value="TreeGrafter"/>
</dbReference>
<feature type="compositionally biased region" description="Low complexity" evidence="5">
    <location>
        <begin position="288"/>
        <end position="302"/>
    </location>
</feature>
<evidence type="ECO:0000256" key="1">
    <source>
        <dbReference type="ARBA" id="ARBA00008601"/>
    </source>
</evidence>
<comment type="caution">
    <text evidence="8">The sequence shown here is derived from an EMBL/GenBank/DDBJ whole genome shotgun (WGS) entry which is preliminary data.</text>
</comment>
<dbReference type="PANTHER" id="PTHR10159">
    <property type="entry name" value="DUAL SPECIFICITY PROTEIN PHOSPHATASE"/>
    <property type="match status" value="1"/>
</dbReference>
<dbReference type="InterPro" id="IPR029021">
    <property type="entry name" value="Prot-tyrosine_phosphatase-like"/>
</dbReference>
<dbReference type="PROSITE" id="PS00383">
    <property type="entry name" value="TYR_PHOSPHATASE_1"/>
    <property type="match status" value="1"/>
</dbReference>
<evidence type="ECO:0000259" key="6">
    <source>
        <dbReference type="PROSITE" id="PS50054"/>
    </source>
</evidence>
<keyword evidence="9" id="KW-1185">Reference proteome</keyword>
<feature type="domain" description="Tyrosine-protein phosphatase" evidence="6">
    <location>
        <begin position="550"/>
        <end position="767"/>
    </location>
</feature>
<feature type="compositionally biased region" description="Low complexity" evidence="5">
    <location>
        <begin position="427"/>
        <end position="437"/>
    </location>
</feature>
<evidence type="ECO:0000256" key="4">
    <source>
        <dbReference type="ARBA" id="ARBA00022912"/>
    </source>
</evidence>
<evidence type="ECO:0000256" key="5">
    <source>
        <dbReference type="SAM" id="MobiDB-lite"/>
    </source>
</evidence>
<feature type="region of interest" description="Disordered" evidence="5">
    <location>
        <begin position="427"/>
        <end position="448"/>
    </location>
</feature>
<name>A0A9Q3CZA3_9BASI</name>
<feature type="compositionally biased region" description="Low complexity" evidence="5">
    <location>
        <begin position="314"/>
        <end position="354"/>
    </location>
</feature>
<dbReference type="AlphaFoldDB" id="A0A9Q3CZA3"/>
<dbReference type="Pfam" id="PF00782">
    <property type="entry name" value="DSPc"/>
    <property type="match status" value="1"/>
</dbReference>
<accession>A0A9Q3CZA3</accession>
<evidence type="ECO:0000313" key="9">
    <source>
        <dbReference type="Proteomes" id="UP000765509"/>
    </source>
</evidence>
<dbReference type="SMART" id="SM00195">
    <property type="entry name" value="DSPc"/>
    <property type="match status" value="1"/>
</dbReference>
<reference evidence="8" key="1">
    <citation type="submission" date="2021-03" db="EMBL/GenBank/DDBJ databases">
        <title>Draft genome sequence of rust myrtle Austropuccinia psidii MF-1, a brazilian biotype.</title>
        <authorList>
            <person name="Quecine M.C."/>
            <person name="Pachon D.M.R."/>
            <person name="Bonatelli M.L."/>
            <person name="Correr F.H."/>
            <person name="Franceschini L.M."/>
            <person name="Leite T.F."/>
            <person name="Margarido G.R.A."/>
            <person name="Almeida C.A."/>
            <person name="Ferrarezi J.A."/>
            <person name="Labate C.A."/>
        </authorList>
    </citation>
    <scope>NUCLEOTIDE SEQUENCE</scope>
    <source>
        <strain evidence="8">MF-1</strain>
    </source>
</reference>
<dbReference type="InterPro" id="IPR020422">
    <property type="entry name" value="TYR_PHOSPHATASE_DUAL_dom"/>
</dbReference>
<evidence type="ECO:0000259" key="7">
    <source>
        <dbReference type="PROSITE" id="PS50056"/>
    </source>
</evidence>
<dbReference type="GO" id="GO:0043409">
    <property type="term" value="P:negative regulation of MAPK cascade"/>
    <property type="evidence" value="ECO:0007669"/>
    <property type="project" value="TreeGrafter"/>
</dbReference>
<dbReference type="GO" id="GO:0005737">
    <property type="term" value="C:cytoplasm"/>
    <property type="evidence" value="ECO:0007669"/>
    <property type="project" value="TreeGrafter"/>
</dbReference>
<dbReference type="EC" id="3.1.3.48" evidence="2"/>
<feature type="domain" description="Tyrosine specific protein phosphatases" evidence="7">
    <location>
        <begin position="684"/>
        <end position="746"/>
    </location>
</feature>
<dbReference type="GO" id="GO:0008330">
    <property type="term" value="F:protein tyrosine/threonine phosphatase activity"/>
    <property type="evidence" value="ECO:0007669"/>
    <property type="project" value="TreeGrafter"/>
</dbReference>
<dbReference type="InterPro" id="IPR016130">
    <property type="entry name" value="Tyr_Pase_AS"/>
</dbReference>
<evidence type="ECO:0000256" key="3">
    <source>
        <dbReference type="ARBA" id="ARBA00022801"/>
    </source>
</evidence>
<protein>
    <recommendedName>
        <fullName evidence="2">protein-tyrosine-phosphatase</fullName>
        <ecNumber evidence="2">3.1.3.48</ecNumber>
    </recommendedName>
</protein>
<feature type="region of interest" description="Disordered" evidence="5">
    <location>
        <begin position="227"/>
        <end position="246"/>
    </location>
</feature>
<evidence type="ECO:0000313" key="8">
    <source>
        <dbReference type="EMBL" id="MBW0491825.1"/>
    </source>
</evidence>
<dbReference type="PROSITE" id="PS50056">
    <property type="entry name" value="TYR_PHOSPHATASE_2"/>
    <property type="match status" value="1"/>
</dbReference>
<feature type="compositionally biased region" description="Polar residues" evidence="5">
    <location>
        <begin position="233"/>
        <end position="246"/>
    </location>
</feature>
<dbReference type="OrthoDB" id="2502662at2759"/>
<sequence>MRSWRQTSAQKSMEFLVALRGYPYHPNLSKAMTEAVSRHLWLMTASARLLPPRFLGPRTLAVNYMIEEIKESTSNLTKFNPNPSSKQNSHFSEIENENGAGFEIENEIEIEIENENESDSESVQYARPMNDPFAEVENGWRRFSESSTASSKRSSVTELKDLKDLKFQNHQNQNDQVLNQLNDFSFKAMTPKSSTIISFSDLSKSNHSQKFNSSFSNSSNFNLSLKRSDHQNSFKPPQSASANKTSFSSIDLSSNLHHQSPNHHHHHHRNRISSFSTDLEPISASPTSPKSPYSSLESPSFSNIKNSSNLTQIHSSSNHQSHPSSSYQSYQSSNQSHLPARLSLSSSTSSFNSSDDLPLPHRTSCSSLASLTSNSSSNLNNLKIRRGQTKPLSLNLPNQSNQNFSSLNIQTPLNSIKSNPSNSLIPNSKSLISSKSLPPSPSLDPSHKFRDQILGMKTNVSGGLSMKRRTSIPRLSLNSNHSFNSSNPIHLIGRNLESSLSINPSSTLHFNPIPTNLGHHELMSSQVGIGGKGHIEKPHDLLESFPYQLGPRQILSNLYLGSEQNARNINLLSNIGFGLIINVAKEVDCPWDSSSFHSTINSQNNSPNDRALLVRPTASTPNLKRSFEGKIRINLPNHPSNQLHSPILPKKILADPSSGRPNLDYIKLPWSHDQDGLAEIFKSNQIFNLIDKARLHNINTLIHCQCGVSRSATLMIAYCMRQDSLNPNRNGGRMHEAYSFVKEKSPWAGPNMGLIYQLIEYEKFLLKKGKRIIEEDEEIHDAFNNLIEQDVDINVEERQGKTLTIVDQTDQIDQIDQIMKLVKENGQRTPTK</sequence>
<dbReference type="Gene3D" id="3.90.190.10">
    <property type="entry name" value="Protein tyrosine phosphatase superfamily"/>
    <property type="match status" value="1"/>
</dbReference>
<keyword evidence="4" id="KW-0904">Protein phosphatase</keyword>
<feature type="compositionally biased region" description="Polar residues" evidence="5">
    <location>
        <begin position="303"/>
        <end position="313"/>
    </location>
</feature>
<dbReference type="GO" id="GO:0017017">
    <property type="term" value="F:MAP kinase tyrosine/serine/threonine phosphatase activity"/>
    <property type="evidence" value="ECO:0007669"/>
    <property type="project" value="TreeGrafter"/>
</dbReference>